<dbReference type="Proteomes" id="UP000005950">
    <property type="component" value="Unassembled WGS sequence"/>
</dbReference>
<comment type="caution">
    <text evidence="2">The sequence shown here is derived from an EMBL/GenBank/DDBJ whole genome shotgun (WGS) entry which is preliminary data.</text>
</comment>
<feature type="transmembrane region" description="Helical" evidence="1">
    <location>
        <begin position="12"/>
        <end position="40"/>
    </location>
</feature>
<proteinExistence type="predicted"/>
<dbReference type="HOGENOM" id="CLU_2898091_0_0_9"/>
<name>B9YAK6_9FIRM</name>
<sequence>MSLPYVDAMGKVVFLLAAVYYAILNFIPGVIAMLAMIILMNQVFVPVLFRFGILRIGNEVNL</sequence>
<dbReference type="STRING" id="545696.HOLDEFILI_02863"/>
<dbReference type="AlphaFoldDB" id="B9YAK6"/>
<dbReference type="EMBL" id="ACCF01000183">
    <property type="protein sequence ID" value="EEF66972.1"/>
    <property type="molecule type" value="Genomic_DNA"/>
</dbReference>
<accession>B9YAK6</accession>
<keyword evidence="1" id="KW-0472">Membrane</keyword>
<evidence type="ECO:0000256" key="1">
    <source>
        <dbReference type="SAM" id="Phobius"/>
    </source>
</evidence>
<protein>
    <submittedName>
        <fullName evidence="2">Uncharacterized protein</fullName>
    </submittedName>
</protein>
<evidence type="ECO:0000313" key="3">
    <source>
        <dbReference type="Proteomes" id="UP000005950"/>
    </source>
</evidence>
<evidence type="ECO:0000313" key="2">
    <source>
        <dbReference type="EMBL" id="EEF66972.1"/>
    </source>
</evidence>
<reference evidence="2 3" key="2">
    <citation type="submission" date="2009-02" db="EMBL/GenBank/DDBJ databases">
        <title>Draft genome sequence of Holdemania filiformis DSM 12042.</title>
        <authorList>
            <person name="Sudarsanam P."/>
            <person name="Ley R."/>
            <person name="Guruge J."/>
            <person name="Turnbaugh P.J."/>
            <person name="Mahowald M."/>
            <person name="Liep D."/>
            <person name="Gordon J."/>
        </authorList>
    </citation>
    <scope>NUCLEOTIDE SEQUENCE [LARGE SCALE GENOMIC DNA]</scope>
    <source>
        <strain evidence="2 3">DSM 12042</strain>
    </source>
</reference>
<reference evidence="2 3" key="1">
    <citation type="submission" date="2008-12" db="EMBL/GenBank/DDBJ databases">
        <authorList>
            <person name="Fulton L."/>
            <person name="Clifton S."/>
            <person name="Fulton B."/>
            <person name="Xu J."/>
            <person name="Minx P."/>
            <person name="Pepin K.H."/>
            <person name="Johnson M."/>
            <person name="Bhonagiri V."/>
            <person name="Nash W.E."/>
            <person name="Mardis E.R."/>
            <person name="Wilson R.K."/>
        </authorList>
    </citation>
    <scope>NUCLEOTIDE SEQUENCE [LARGE SCALE GENOMIC DNA]</scope>
    <source>
        <strain evidence="2 3">DSM 12042</strain>
    </source>
</reference>
<gene>
    <name evidence="2" type="ORF">HOLDEFILI_02863</name>
</gene>
<organism evidence="2 3">
    <name type="scientific">Holdemania filiformis DSM 12042</name>
    <dbReference type="NCBI Taxonomy" id="545696"/>
    <lineage>
        <taxon>Bacteria</taxon>
        <taxon>Bacillati</taxon>
        <taxon>Bacillota</taxon>
        <taxon>Erysipelotrichia</taxon>
        <taxon>Erysipelotrichales</taxon>
        <taxon>Erysipelotrichaceae</taxon>
        <taxon>Holdemania</taxon>
    </lineage>
</organism>
<keyword evidence="1" id="KW-0812">Transmembrane</keyword>
<keyword evidence="1" id="KW-1133">Transmembrane helix</keyword>